<name>A0A9E7KQM3_9LILI</name>
<gene>
    <name evidence="1" type="ORF">MUK42_35993</name>
</gene>
<dbReference type="Proteomes" id="UP001055439">
    <property type="component" value="Chromosome 8"/>
</dbReference>
<dbReference type="AlphaFoldDB" id="A0A9E7KQM3"/>
<evidence type="ECO:0000313" key="2">
    <source>
        <dbReference type="Proteomes" id="UP001055439"/>
    </source>
</evidence>
<organism evidence="1 2">
    <name type="scientific">Musa troglodytarum</name>
    <name type="common">fe'i banana</name>
    <dbReference type="NCBI Taxonomy" id="320322"/>
    <lineage>
        <taxon>Eukaryota</taxon>
        <taxon>Viridiplantae</taxon>
        <taxon>Streptophyta</taxon>
        <taxon>Embryophyta</taxon>
        <taxon>Tracheophyta</taxon>
        <taxon>Spermatophyta</taxon>
        <taxon>Magnoliopsida</taxon>
        <taxon>Liliopsida</taxon>
        <taxon>Zingiberales</taxon>
        <taxon>Musaceae</taxon>
        <taxon>Musa</taxon>
    </lineage>
</organism>
<protein>
    <submittedName>
        <fullName evidence="1">Calmodulin-binding transcription activator</fullName>
    </submittedName>
</protein>
<evidence type="ECO:0000313" key="1">
    <source>
        <dbReference type="EMBL" id="URE25896.1"/>
    </source>
</evidence>
<dbReference type="OrthoDB" id="407555at2759"/>
<dbReference type="EMBL" id="CP097510">
    <property type="protein sequence ID" value="URE25896.1"/>
    <property type="molecule type" value="Genomic_DNA"/>
</dbReference>
<accession>A0A9E7KQM3</accession>
<reference evidence="1" key="1">
    <citation type="submission" date="2022-05" db="EMBL/GenBank/DDBJ databases">
        <title>The Musa troglodytarum L. genome provides insights into the mechanism of non-climacteric behaviour and enrichment of carotenoids.</title>
        <authorList>
            <person name="Wang J."/>
        </authorList>
    </citation>
    <scope>NUCLEOTIDE SEQUENCE</scope>
    <source>
        <tissue evidence="1">Leaf</tissue>
    </source>
</reference>
<sequence length="60" mass="6833">MKVLTSLRSLLRSHLVVLCSFSTVECFVIFETMDTLGRKRKMVKLLVKAMSVSRLGTLMQ</sequence>
<keyword evidence="2" id="KW-1185">Reference proteome</keyword>
<proteinExistence type="predicted"/>